<organism evidence="2 3">
    <name type="scientific">Pseudomarimonas arenosa</name>
    <dbReference type="NCBI Taxonomy" id="2774145"/>
    <lineage>
        <taxon>Bacteria</taxon>
        <taxon>Pseudomonadati</taxon>
        <taxon>Pseudomonadota</taxon>
        <taxon>Gammaproteobacteria</taxon>
        <taxon>Lysobacterales</taxon>
        <taxon>Lysobacteraceae</taxon>
        <taxon>Pseudomarimonas</taxon>
    </lineage>
</organism>
<comment type="caution">
    <text evidence="2">The sequence shown here is derived from an EMBL/GenBank/DDBJ whole genome shotgun (WGS) entry which is preliminary data.</text>
</comment>
<name>A0AAW3ZLN4_9GAMM</name>
<feature type="transmembrane region" description="Helical" evidence="1">
    <location>
        <begin position="62"/>
        <end position="84"/>
    </location>
</feature>
<keyword evidence="1" id="KW-0812">Transmembrane</keyword>
<gene>
    <name evidence="2" type="ORF">IFO71_14960</name>
</gene>
<dbReference type="RefSeq" id="WP_192030460.1">
    <property type="nucleotide sequence ID" value="NZ_JACYTR010000038.1"/>
</dbReference>
<evidence type="ECO:0000313" key="3">
    <source>
        <dbReference type="Proteomes" id="UP000613768"/>
    </source>
</evidence>
<protein>
    <submittedName>
        <fullName evidence="2">Uncharacterized protein</fullName>
    </submittedName>
</protein>
<dbReference type="AlphaFoldDB" id="A0AAW3ZLN4"/>
<keyword evidence="1" id="KW-1133">Transmembrane helix</keyword>
<sequence>MTASAHQRWFKLASAWLIVLAGALLVLVAQVLRRWEDLVLPALGLVEDQLNRDQAVALALDLLHGMALASPLLLFVFGTSQWILAKEADLRTLRRHALRNALLLGLSAWPIGSAGPLWLGLAFATAAGLYAFSAYAPRGRSMFSGQH</sequence>
<dbReference type="Proteomes" id="UP000613768">
    <property type="component" value="Unassembled WGS sequence"/>
</dbReference>
<keyword evidence="1" id="KW-0472">Membrane</keyword>
<evidence type="ECO:0000313" key="2">
    <source>
        <dbReference type="EMBL" id="MBD8527040.1"/>
    </source>
</evidence>
<evidence type="ECO:0000256" key="1">
    <source>
        <dbReference type="SAM" id="Phobius"/>
    </source>
</evidence>
<proteinExistence type="predicted"/>
<accession>A0AAW3ZLN4</accession>
<feature type="transmembrane region" description="Helical" evidence="1">
    <location>
        <begin position="12"/>
        <end position="32"/>
    </location>
</feature>
<keyword evidence="3" id="KW-1185">Reference proteome</keyword>
<reference evidence="2 3" key="1">
    <citation type="submission" date="2020-09" db="EMBL/GenBank/DDBJ databases">
        <title>Pseudoxanthomonas sp. CAU 1598 isolated from sand of Yaerae Beach.</title>
        <authorList>
            <person name="Kim W."/>
        </authorList>
    </citation>
    <scope>NUCLEOTIDE SEQUENCE [LARGE SCALE GENOMIC DNA]</scope>
    <source>
        <strain evidence="2 3">CAU 1598</strain>
    </source>
</reference>
<dbReference type="EMBL" id="JACYTR010000038">
    <property type="protein sequence ID" value="MBD8527040.1"/>
    <property type="molecule type" value="Genomic_DNA"/>
</dbReference>